<keyword evidence="5" id="KW-0963">Cytoplasm</keyword>
<evidence type="ECO:0000313" key="15">
    <source>
        <dbReference type="Proteomes" id="UP000196365"/>
    </source>
</evidence>
<dbReference type="GO" id="GO:0005980">
    <property type="term" value="P:glycogen catabolic process"/>
    <property type="evidence" value="ECO:0007669"/>
    <property type="project" value="TreeGrafter"/>
</dbReference>
<dbReference type="NCBIfam" id="TIGR02093">
    <property type="entry name" value="P_ylase"/>
    <property type="match status" value="1"/>
</dbReference>
<comment type="function">
    <text evidence="13">Allosteric enzyme that catalyzes the rate-limiting step in glycogen catabolism, the phosphorolytic cleavage of glycogen to produce glucose-1-phosphate, and plays a central role in maintaining cellular and organismal glucose homeostasis.</text>
</comment>
<dbReference type="PIRSF" id="PIRSF000460">
    <property type="entry name" value="Pprylas_GlgP"/>
    <property type="match status" value="1"/>
</dbReference>
<dbReference type="FunFam" id="3.40.50.2000:FF:000153">
    <property type="entry name" value="Alpha-1,4 glucan phosphorylase"/>
    <property type="match status" value="1"/>
</dbReference>
<dbReference type="GO" id="GO:0030170">
    <property type="term" value="F:pyridoxal phosphate binding"/>
    <property type="evidence" value="ECO:0007669"/>
    <property type="project" value="InterPro"/>
</dbReference>
<dbReference type="FunFam" id="3.40.50.2000:FF:000003">
    <property type="entry name" value="Alpha-1,4 glucan phosphorylase"/>
    <property type="match status" value="1"/>
</dbReference>
<keyword evidence="10 13" id="KW-0119">Carbohydrate metabolism</keyword>
<comment type="subcellular location">
    <subcellularLocation>
        <location evidence="3">Cytoplasm</location>
    </subcellularLocation>
</comment>
<evidence type="ECO:0000256" key="7">
    <source>
        <dbReference type="ARBA" id="ARBA00022676"/>
    </source>
</evidence>
<evidence type="ECO:0000256" key="2">
    <source>
        <dbReference type="ARBA" id="ARBA00001933"/>
    </source>
</evidence>
<evidence type="ECO:0000256" key="12">
    <source>
        <dbReference type="PIRSR" id="PIRSR000460-1"/>
    </source>
</evidence>
<evidence type="ECO:0000256" key="13">
    <source>
        <dbReference type="RuleBase" id="RU000587"/>
    </source>
</evidence>
<comment type="function">
    <text evidence="11">Phosphorylase is an important allosteric enzyme in carbohydrate metabolism. Enzymes from different sources differ in their regulatory mechanisms and in their natural substrates. However, all known phosphorylases share catalytic and structural properties.</text>
</comment>
<dbReference type="Gene3D" id="3.40.50.2000">
    <property type="entry name" value="Glycogen Phosphorylase B"/>
    <property type="match status" value="2"/>
</dbReference>
<reference evidence="14 15" key="1">
    <citation type="submission" date="2017-02" db="EMBL/GenBank/DDBJ databases">
        <authorList>
            <person name="Peterson S.W."/>
        </authorList>
    </citation>
    <scope>NUCLEOTIDE SEQUENCE [LARGE SCALE GENOMIC DNA]</scope>
    <source>
        <strain evidence="14 15">DSM 15102</strain>
    </source>
</reference>
<dbReference type="GO" id="GO:0005737">
    <property type="term" value="C:cytoplasm"/>
    <property type="evidence" value="ECO:0007669"/>
    <property type="project" value="UniProtKB-SubCell"/>
</dbReference>
<dbReference type="PANTHER" id="PTHR11468:SF3">
    <property type="entry name" value="GLYCOGEN PHOSPHORYLASE, LIVER FORM"/>
    <property type="match status" value="1"/>
</dbReference>
<evidence type="ECO:0000256" key="9">
    <source>
        <dbReference type="ARBA" id="ARBA00022898"/>
    </source>
</evidence>
<dbReference type="AlphaFoldDB" id="A0A1T4K8P1"/>
<evidence type="ECO:0000256" key="8">
    <source>
        <dbReference type="ARBA" id="ARBA00022679"/>
    </source>
</evidence>
<evidence type="ECO:0000256" key="10">
    <source>
        <dbReference type="ARBA" id="ARBA00023277"/>
    </source>
</evidence>
<dbReference type="PROSITE" id="PS00102">
    <property type="entry name" value="PHOSPHORYLASE"/>
    <property type="match status" value="1"/>
</dbReference>
<dbReference type="CDD" id="cd04300">
    <property type="entry name" value="GT35_Glycogen_Phosphorylase"/>
    <property type="match status" value="1"/>
</dbReference>
<name>A0A1T4K8P1_9FIRM</name>
<dbReference type="SUPFAM" id="SSF53756">
    <property type="entry name" value="UDP-Glycosyltransferase/glycogen phosphorylase"/>
    <property type="match status" value="1"/>
</dbReference>
<dbReference type="Proteomes" id="UP000196365">
    <property type="component" value="Unassembled WGS sequence"/>
</dbReference>
<feature type="modified residue" description="N6-(pyridoxal phosphate)lysine" evidence="12">
    <location>
        <position position="634"/>
    </location>
</feature>
<dbReference type="PANTHER" id="PTHR11468">
    <property type="entry name" value="GLYCOGEN PHOSPHORYLASE"/>
    <property type="match status" value="1"/>
</dbReference>
<dbReference type="GO" id="GO:0008184">
    <property type="term" value="F:glycogen phosphorylase activity"/>
    <property type="evidence" value="ECO:0007669"/>
    <property type="project" value="InterPro"/>
</dbReference>
<keyword evidence="8 13" id="KW-0808">Transferase</keyword>
<accession>A0A1T4K8P1</accession>
<dbReference type="EMBL" id="FUWV01000001">
    <property type="protein sequence ID" value="SJZ38779.1"/>
    <property type="molecule type" value="Genomic_DNA"/>
</dbReference>
<keyword evidence="6" id="KW-0021">Allosteric enzyme</keyword>
<protein>
    <recommendedName>
        <fullName evidence="13">Alpha-1,4 glucan phosphorylase</fullName>
        <ecNumber evidence="13">2.4.1.1</ecNumber>
    </recommendedName>
</protein>
<evidence type="ECO:0000256" key="4">
    <source>
        <dbReference type="ARBA" id="ARBA00006047"/>
    </source>
</evidence>
<keyword evidence="15" id="KW-1185">Reference proteome</keyword>
<dbReference type="EC" id="2.4.1.1" evidence="13"/>
<evidence type="ECO:0000256" key="5">
    <source>
        <dbReference type="ARBA" id="ARBA00022490"/>
    </source>
</evidence>
<evidence type="ECO:0000256" key="3">
    <source>
        <dbReference type="ARBA" id="ARBA00004496"/>
    </source>
</evidence>
<comment type="similarity">
    <text evidence="4 13">Belongs to the glycogen phosphorylase family.</text>
</comment>
<evidence type="ECO:0000313" key="14">
    <source>
        <dbReference type="EMBL" id="SJZ38779.1"/>
    </source>
</evidence>
<comment type="catalytic activity">
    <reaction evidence="1 13">
        <text>[(1-&gt;4)-alpha-D-glucosyl](n) + phosphate = [(1-&gt;4)-alpha-D-glucosyl](n-1) + alpha-D-glucose 1-phosphate</text>
        <dbReference type="Rhea" id="RHEA:41732"/>
        <dbReference type="Rhea" id="RHEA-COMP:9584"/>
        <dbReference type="Rhea" id="RHEA-COMP:9586"/>
        <dbReference type="ChEBI" id="CHEBI:15444"/>
        <dbReference type="ChEBI" id="CHEBI:43474"/>
        <dbReference type="ChEBI" id="CHEBI:58601"/>
        <dbReference type="EC" id="2.4.1.1"/>
    </reaction>
</comment>
<organism evidence="14 15">
    <name type="scientific">Garciella nitratireducens DSM 15102</name>
    <dbReference type="NCBI Taxonomy" id="1121911"/>
    <lineage>
        <taxon>Bacteria</taxon>
        <taxon>Bacillati</taxon>
        <taxon>Bacillota</taxon>
        <taxon>Clostridia</taxon>
        <taxon>Eubacteriales</taxon>
        <taxon>Eubacteriaceae</taxon>
        <taxon>Garciella</taxon>
    </lineage>
</organism>
<evidence type="ECO:0000256" key="1">
    <source>
        <dbReference type="ARBA" id="ARBA00001275"/>
    </source>
</evidence>
<dbReference type="RefSeq" id="WP_087677855.1">
    <property type="nucleotide sequence ID" value="NZ_FUWV01000001.1"/>
</dbReference>
<keyword evidence="7 13" id="KW-0328">Glycosyltransferase</keyword>
<gene>
    <name evidence="14" type="ORF">SAMN02745973_00421</name>
</gene>
<dbReference type="InterPro" id="IPR035090">
    <property type="entry name" value="Pyridoxal_P_attach_site"/>
</dbReference>
<comment type="cofactor">
    <cofactor evidence="2 13">
        <name>pyridoxal 5'-phosphate</name>
        <dbReference type="ChEBI" id="CHEBI:597326"/>
    </cofactor>
</comment>
<proteinExistence type="inferred from homology"/>
<dbReference type="OrthoDB" id="9760804at2"/>
<keyword evidence="9 12" id="KW-0663">Pyridoxal phosphate</keyword>
<evidence type="ECO:0000256" key="6">
    <source>
        <dbReference type="ARBA" id="ARBA00022533"/>
    </source>
</evidence>
<sequence>MEYGKEKRKERLEAYSLTTFGENFIHLTKKEQYIALTQMIMEEIVPKWKESLNKYSDKKKAYYFSAEYLMGRAFSNNLINMGYQSEIKEILKEYEINYNQIEEAEEDAGLGNGGLGRLAACFLDSAATLNYPLMGYGVRYQYGIFKQIFEDGFQVEKEDDWLKLGDPWSIKKLKDQVKVNFADGDVLAVPYDTPIIGYGGKTINTLRLWEAHAIHPFDFREFNEQNYDLAIKEKNKAEMISKVLYPNDTKDEGKILRLKQQYFFVSASLQDLVKKHLERYDTLENFHQFHSIQLNDTHPTVAIPEMMRIFTKEYKMDWEKSWNIVVNTFAYTNHTIMQEALEQWPVRLYQALLPEVYEMIEQINKTLIKDLQQRGISYEKIKHYKIIENDSIKMAYLAIYGTHSTNGVAKVHTDILKKRELHFWYKLYPERFQNKTNGITQRRWLLKANPELAEFITELLGSKLWITELNQLKKLEVYQEDKEVLKKFLKIKQKKKNQLAQYIKKQEGIEINPYSIFDIQIKRFHEYKRQLLNAFHILDLYYRIKQNPDLDIYNRTFIFGGKAAPGYQRAKGIIKYIHEIKNLINNDKEIQGKIKVVFITNYGVSYGEKLFSSADISEQISTAGKEASGTGNMKFMLNGTPTIGTLDGANIEIIEQAGQENNFIFGLQVEDIERMNLTYDPREYYEKVEGLKRVVDSLVDGTFNDGGTGIFKELYDSILKGTSWHRADEYYLLKDFESYRMAQKKVNDAYKNCQNWAKKCWINLSNAGNFSSDRTIEEYAEEIWRIKNYIF</sequence>
<evidence type="ECO:0000256" key="11">
    <source>
        <dbReference type="ARBA" id="ARBA00025174"/>
    </source>
</evidence>
<dbReference type="InterPro" id="IPR000811">
    <property type="entry name" value="Glyco_trans_35"/>
</dbReference>
<dbReference type="InterPro" id="IPR011833">
    <property type="entry name" value="Glycg_phsphrylas"/>
</dbReference>
<dbReference type="Pfam" id="PF00343">
    <property type="entry name" value="Phosphorylase"/>
    <property type="match status" value="1"/>
</dbReference>